<evidence type="ECO:0000313" key="4">
    <source>
        <dbReference type="Proteomes" id="UP001305779"/>
    </source>
</evidence>
<sequence>MASDKLILLITGANQGLGYYAASQLSNTDKYHILLGSRDLQKAEKAIEVMKTDASSPSNTSNIEPIQIDVNDDASIQAAADHVKQKFNRLDVLMLNAGISRAAGVESDLGPNADGSGPSLREQYAQQYNTNVFGAAVCVDVFLPLLRHSTLPGGRRIAFTGSSTACLETARTDSGPLNGKNYRLYRSTKTALNMVMVSYARELEGEGFVVSASNPGHCGTNLNLYKGLKDPREGARVLVQAVEGRREEVHGFLVDETGKLGW</sequence>
<dbReference type="Pfam" id="PF00106">
    <property type="entry name" value="adh_short"/>
    <property type="match status" value="1"/>
</dbReference>
<accession>A0ABR0E3C5</accession>
<dbReference type="InterPro" id="IPR002347">
    <property type="entry name" value="SDR_fam"/>
</dbReference>
<dbReference type="PANTHER" id="PTHR43008:SF8">
    <property type="entry name" value="BENZIL REDUCTASE ((S)-BENZOIN FORMING) IRC24"/>
    <property type="match status" value="1"/>
</dbReference>
<dbReference type="PRINTS" id="PR00081">
    <property type="entry name" value="GDHRDH"/>
</dbReference>
<dbReference type="Gene3D" id="3.40.50.720">
    <property type="entry name" value="NAD(P)-binding Rossmann-like Domain"/>
    <property type="match status" value="1"/>
</dbReference>
<reference evidence="3 4" key="1">
    <citation type="journal article" date="2023" name="G3 (Bethesda)">
        <title>A chromosome-level genome assembly of Zasmidium syzygii isolated from banana leaves.</title>
        <authorList>
            <person name="van Westerhoven A.C."/>
            <person name="Mehrabi R."/>
            <person name="Talebi R."/>
            <person name="Steentjes M.B.F."/>
            <person name="Corcolon B."/>
            <person name="Chong P.A."/>
            <person name="Kema G.H.J."/>
            <person name="Seidl M.F."/>
        </authorList>
    </citation>
    <scope>NUCLEOTIDE SEQUENCE [LARGE SCALE GENOMIC DNA]</scope>
    <source>
        <strain evidence="3 4">P124</strain>
    </source>
</reference>
<dbReference type="SUPFAM" id="SSF51735">
    <property type="entry name" value="NAD(P)-binding Rossmann-fold domains"/>
    <property type="match status" value="1"/>
</dbReference>
<evidence type="ECO:0000256" key="1">
    <source>
        <dbReference type="ARBA" id="ARBA00006484"/>
    </source>
</evidence>
<comment type="caution">
    <text evidence="3">The sequence shown here is derived from an EMBL/GenBank/DDBJ whole genome shotgun (WGS) entry which is preliminary data.</text>
</comment>
<protein>
    <submittedName>
        <fullName evidence="3">Uncharacterized protein</fullName>
    </submittedName>
</protein>
<name>A0ABR0E3C5_ZASCE</name>
<dbReference type="Proteomes" id="UP001305779">
    <property type="component" value="Unassembled WGS sequence"/>
</dbReference>
<keyword evidence="4" id="KW-1185">Reference proteome</keyword>
<dbReference type="InterPro" id="IPR036291">
    <property type="entry name" value="NAD(P)-bd_dom_sf"/>
</dbReference>
<proteinExistence type="inferred from homology"/>
<dbReference type="PANTHER" id="PTHR43008">
    <property type="entry name" value="BENZIL REDUCTASE"/>
    <property type="match status" value="1"/>
</dbReference>
<comment type="similarity">
    <text evidence="1">Belongs to the short-chain dehydrogenases/reductases (SDR) family.</text>
</comment>
<evidence type="ECO:0000313" key="3">
    <source>
        <dbReference type="EMBL" id="KAK4495900.1"/>
    </source>
</evidence>
<gene>
    <name evidence="3" type="ORF">PRZ48_013168</name>
</gene>
<evidence type="ECO:0000256" key="2">
    <source>
        <dbReference type="ARBA" id="ARBA00023002"/>
    </source>
</evidence>
<organism evidence="3 4">
    <name type="scientific">Zasmidium cellare</name>
    <name type="common">Wine cellar mold</name>
    <name type="synonym">Racodium cellare</name>
    <dbReference type="NCBI Taxonomy" id="395010"/>
    <lineage>
        <taxon>Eukaryota</taxon>
        <taxon>Fungi</taxon>
        <taxon>Dikarya</taxon>
        <taxon>Ascomycota</taxon>
        <taxon>Pezizomycotina</taxon>
        <taxon>Dothideomycetes</taxon>
        <taxon>Dothideomycetidae</taxon>
        <taxon>Mycosphaerellales</taxon>
        <taxon>Mycosphaerellaceae</taxon>
        <taxon>Zasmidium</taxon>
    </lineage>
</organism>
<keyword evidence="2" id="KW-0560">Oxidoreductase</keyword>
<dbReference type="EMBL" id="JAXOVC010000011">
    <property type="protein sequence ID" value="KAK4495900.1"/>
    <property type="molecule type" value="Genomic_DNA"/>
</dbReference>